<evidence type="ECO:0000313" key="1">
    <source>
        <dbReference type="EMBL" id="KAJ3579928.1"/>
    </source>
</evidence>
<dbReference type="Proteomes" id="UP001148614">
    <property type="component" value="Unassembled WGS sequence"/>
</dbReference>
<proteinExistence type="predicted"/>
<name>A0A9W8NP45_9PEZI</name>
<accession>A0A9W8NP45</accession>
<dbReference type="AlphaFoldDB" id="A0A9W8NP45"/>
<evidence type="ECO:0000313" key="2">
    <source>
        <dbReference type="Proteomes" id="UP001148614"/>
    </source>
</evidence>
<gene>
    <name evidence="1" type="ORF">NPX13_g639</name>
</gene>
<sequence length="280" mass="31502">MSDTPIFALALSRLENLRSVTLSQTYEHSRHNEPDIGEYEPPDVTLSPVGHKFFEALIDALSQRQGHIEDLTLGCLSEEYYPSMNAPGLVGVIQRLNPASYRRYQQAFRNLKRLAIALPWTMGENKELNYSGLSALIRSATALEGLCLTFDCETLDFLPIDFILSIHAPNLSTLILENVTFQEPRHLLVLLRVHAATLRYLHLSCLVLELGSWQRVLFEMRSFLSLESCTIGGFCVGTEGTSEDICPTEQSCQFYQAVEAFVCRKIDEDPFQLLQASTPP</sequence>
<reference evidence="1" key="1">
    <citation type="submission" date="2022-07" db="EMBL/GenBank/DDBJ databases">
        <title>Genome Sequence of Xylaria arbuscula.</title>
        <authorList>
            <person name="Buettner E."/>
        </authorList>
    </citation>
    <scope>NUCLEOTIDE SEQUENCE</scope>
    <source>
        <strain evidence="1">VT107</strain>
    </source>
</reference>
<dbReference type="SUPFAM" id="SSF52047">
    <property type="entry name" value="RNI-like"/>
    <property type="match status" value="1"/>
</dbReference>
<organism evidence="1 2">
    <name type="scientific">Xylaria arbuscula</name>
    <dbReference type="NCBI Taxonomy" id="114810"/>
    <lineage>
        <taxon>Eukaryota</taxon>
        <taxon>Fungi</taxon>
        <taxon>Dikarya</taxon>
        <taxon>Ascomycota</taxon>
        <taxon>Pezizomycotina</taxon>
        <taxon>Sordariomycetes</taxon>
        <taxon>Xylariomycetidae</taxon>
        <taxon>Xylariales</taxon>
        <taxon>Xylariaceae</taxon>
        <taxon>Xylaria</taxon>
    </lineage>
</organism>
<keyword evidence="2" id="KW-1185">Reference proteome</keyword>
<comment type="caution">
    <text evidence="1">The sequence shown here is derived from an EMBL/GenBank/DDBJ whole genome shotgun (WGS) entry which is preliminary data.</text>
</comment>
<dbReference type="EMBL" id="JANPWZ010000044">
    <property type="protein sequence ID" value="KAJ3579928.1"/>
    <property type="molecule type" value="Genomic_DNA"/>
</dbReference>
<protein>
    <submittedName>
        <fullName evidence="1">Uncharacterized protein</fullName>
    </submittedName>
</protein>